<organism evidence="2 3">
    <name type="scientific">Allostreptomyces psammosilenae</name>
    <dbReference type="NCBI Taxonomy" id="1892865"/>
    <lineage>
        <taxon>Bacteria</taxon>
        <taxon>Bacillati</taxon>
        <taxon>Actinomycetota</taxon>
        <taxon>Actinomycetes</taxon>
        <taxon>Kitasatosporales</taxon>
        <taxon>Streptomycetaceae</taxon>
        <taxon>Allostreptomyces</taxon>
    </lineage>
</organism>
<gene>
    <name evidence="2" type="ORF">FHU37_001596</name>
</gene>
<protein>
    <recommendedName>
        <fullName evidence="4">Transmembrane protein</fullName>
    </recommendedName>
</protein>
<keyword evidence="1" id="KW-1133">Transmembrane helix</keyword>
<evidence type="ECO:0000313" key="2">
    <source>
        <dbReference type="EMBL" id="NYI04653.1"/>
    </source>
</evidence>
<accession>A0A852ZQH6</accession>
<reference evidence="2 3" key="1">
    <citation type="submission" date="2020-07" db="EMBL/GenBank/DDBJ databases">
        <title>Sequencing the genomes of 1000 actinobacteria strains.</title>
        <authorList>
            <person name="Klenk H.-P."/>
        </authorList>
    </citation>
    <scope>NUCLEOTIDE SEQUENCE [LARGE SCALE GENOMIC DNA]</scope>
    <source>
        <strain evidence="2 3">DSM 42178</strain>
    </source>
</reference>
<evidence type="ECO:0000256" key="1">
    <source>
        <dbReference type="SAM" id="Phobius"/>
    </source>
</evidence>
<feature type="transmembrane region" description="Helical" evidence="1">
    <location>
        <begin position="105"/>
        <end position="126"/>
    </location>
</feature>
<dbReference type="EMBL" id="JACBZD010000001">
    <property type="protein sequence ID" value="NYI04653.1"/>
    <property type="molecule type" value="Genomic_DNA"/>
</dbReference>
<proteinExistence type="predicted"/>
<feature type="transmembrane region" description="Helical" evidence="1">
    <location>
        <begin position="15"/>
        <end position="33"/>
    </location>
</feature>
<keyword evidence="3" id="KW-1185">Reference proteome</keyword>
<dbReference type="RefSeq" id="WP_179813520.1">
    <property type="nucleotide sequence ID" value="NZ_JACBZD010000001.1"/>
</dbReference>
<sequence>MSLYADTPLRRTRQLLADLTLLAWIALWLWLAARVHDTVVALAAPAREVERAGADFRTGMEGAGRSAEGVPLVGDELREALLDVGGAGDRLAAAGQSGQEAVERLALLLGVAVAVFPALLALALWLPPRLRWLRQARATRRLGQADGAAIEELLALRALLRPLPEVTATLRSLPAGEDPVAAWRRGDPGVVRALATSEYRRLGLRERRSGRGSSTTGIR</sequence>
<keyword evidence="1" id="KW-0812">Transmembrane</keyword>
<keyword evidence="1" id="KW-0472">Membrane</keyword>
<evidence type="ECO:0008006" key="4">
    <source>
        <dbReference type="Google" id="ProtNLM"/>
    </source>
</evidence>
<evidence type="ECO:0000313" key="3">
    <source>
        <dbReference type="Proteomes" id="UP000567795"/>
    </source>
</evidence>
<dbReference type="AlphaFoldDB" id="A0A852ZQH6"/>
<dbReference type="Proteomes" id="UP000567795">
    <property type="component" value="Unassembled WGS sequence"/>
</dbReference>
<comment type="caution">
    <text evidence="2">The sequence shown here is derived from an EMBL/GenBank/DDBJ whole genome shotgun (WGS) entry which is preliminary data.</text>
</comment>
<name>A0A852ZQH6_9ACTN</name>